<organism evidence="4 5">
    <name type="scientific">Bursaphelenchus okinawaensis</name>
    <dbReference type="NCBI Taxonomy" id="465554"/>
    <lineage>
        <taxon>Eukaryota</taxon>
        <taxon>Metazoa</taxon>
        <taxon>Ecdysozoa</taxon>
        <taxon>Nematoda</taxon>
        <taxon>Chromadorea</taxon>
        <taxon>Rhabditida</taxon>
        <taxon>Tylenchina</taxon>
        <taxon>Tylenchomorpha</taxon>
        <taxon>Aphelenchoidea</taxon>
        <taxon>Aphelenchoididae</taxon>
        <taxon>Bursaphelenchus</taxon>
    </lineage>
</organism>
<proteinExistence type="inferred from homology"/>
<evidence type="ECO:0000313" key="5">
    <source>
        <dbReference type="Proteomes" id="UP000614601"/>
    </source>
</evidence>
<dbReference type="Pfam" id="PF00328">
    <property type="entry name" value="His_Phos_2"/>
    <property type="match status" value="1"/>
</dbReference>
<keyword evidence="2" id="KW-0812">Transmembrane</keyword>
<gene>
    <name evidence="4" type="ORF">BOKJ2_LOCUS9388</name>
</gene>
<evidence type="ECO:0000256" key="1">
    <source>
        <dbReference type="ARBA" id="ARBA00005375"/>
    </source>
</evidence>
<keyword evidence="2" id="KW-0472">Membrane</keyword>
<feature type="signal peptide" evidence="3">
    <location>
        <begin position="1"/>
        <end position="24"/>
    </location>
</feature>
<sequence length="438" mass="50866">MKITFQFLNLLFWCGQLGFLVTNADEFARETAEDRWRETLVHTTIFFRHGARAPLHFIPNDFENRLETWPDGLGGLTELGITQMRNLGREVRARYDDFVDEIFSPRQLYARSSSYDRTLLSAQVFLSGFYEKQRNKSEYNFVDVPVHTKPIEEDKELYFYVPCPAADDVYSKLMYENHKYIKLAENLVDVLTYLSKMGGFSKVPLPLHEFIKLYDPLKCEQIHGRKWPEWMNESMFEEIERNYDTGSYLLVDDDKLKGLRVGPLYDEIVTRLNKLNEGLADQKMYLYSCHDTTIGGLLATLGMEADKYPQFGAILTVELHKNATSNWLRFFYNEGLDDTDTFQEVFPKNCLWPCTVDKFVEFVTPYIPHNWDAECGFEWAVRREQVVNNSGSFDEAHDAVGQITVLGIQAVTIITLVLIIVVQVVTLRQQHGIFIINK</sequence>
<dbReference type="Proteomes" id="UP000783686">
    <property type="component" value="Unassembled WGS sequence"/>
</dbReference>
<evidence type="ECO:0008006" key="6">
    <source>
        <dbReference type="Google" id="ProtNLM"/>
    </source>
</evidence>
<dbReference type="GO" id="GO:0016791">
    <property type="term" value="F:phosphatase activity"/>
    <property type="evidence" value="ECO:0007669"/>
    <property type="project" value="TreeGrafter"/>
</dbReference>
<comment type="similarity">
    <text evidence="1">Belongs to the histidine acid phosphatase family.</text>
</comment>
<name>A0A811KZ45_9BILA</name>
<feature type="transmembrane region" description="Helical" evidence="2">
    <location>
        <begin position="406"/>
        <end position="427"/>
    </location>
</feature>
<dbReference type="CDD" id="cd07061">
    <property type="entry name" value="HP_HAP_like"/>
    <property type="match status" value="1"/>
</dbReference>
<dbReference type="EMBL" id="CAJFCW020000004">
    <property type="protein sequence ID" value="CAG9114920.1"/>
    <property type="molecule type" value="Genomic_DNA"/>
</dbReference>
<dbReference type="Gene3D" id="3.40.50.1240">
    <property type="entry name" value="Phosphoglycerate mutase-like"/>
    <property type="match status" value="1"/>
</dbReference>
<keyword evidence="5" id="KW-1185">Reference proteome</keyword>
<dbReference type="OrthoDB" id="10257284at2759"/>
<reference evidence="4" key="1">
    <citation type="submission" date="2020-09" db="EMBL/GenBank/DDBJ databases">
        <authorList>
            <person name="Kikuchi T."/>
        </authorList>
    </citation>
    <scope>NUCLEOTIDE SEQUENCE</scope>
    <source>
        <strain evidence="4">SH1</strain>
    </source>
</reference>
<dbReference type="SUPFAM" id="SSF53254">
    <property type="entry name" value="Phosphoglycerate mutase-like"/>
    <property type="match status" value="1"/>
</dbReference>
<dbReference type="EMBL" id="CAJFDH010000004">
    <property type="protein sequence ID" value="CAD5221325.1"/>
    <property type="molecule type" value="Genomic_DNA"/>
</dbReference>
<protein>
    <recommendedName>
        <fullName evidence="6">Acid phosphatase</fullName>
    </recommendedName>
</protein>
<feature type="chain" id="PRO_5036221196" description="Acid phosphatase" evidence="3">
    <location>
        <begin position="25"/>
        <end position="438"/>
    </location>
</feature>
<accession>A0A811KZ45</accession>
<keyword evidence="3" id="KW-0732">Signal</keyword>
<dbReference type="PANTHER" id="PTHR11567:SF210">
    <property type="entry name" value="ACID PHOSPHATASE 5-RELATED"/>
    <property type="match status" value="1"/>
</dbReference>
<dbReference type="AlphaFoldDB" id="A0A811KZ45"/>
<evidence type="ECO:0000256" key="3">
    <source>
        <dbReference type="SAM" id="SignalP"/>
    </source>
</evidence>
<comment type="caution">
    <text evidence="4">The sequence shown here is derived from an EMBL/GenBank/DDBJ whole genome shotgun (WGS) entry which is preliminary data.</text>
</comment>
<evidence type="ECO:0000256" key="2">
    <source>
        <dbReference type="SAM" id="Phobius"/>
    </source>
</evidence>
<dbReference type="InterPro" id="IPR029033">
    <property type="entry name" value="His_PPase_superfam"/>
</dbReference>
<dbReference type="InterPro" id="IPR050645">
    <property type="entry name" value="Histidine_acid_phosphatase"/>
</dbReference>
<dbReference type="PANTHER" id="PTHR11567">
    <property type="entry name" value="ACID PHOSPHATASE-RELATED"/>
    <property type="match status" value="1"/>
</dbReference>
<keyword evidence="2" id="KW-1133">Transmembrane helix</keyword>
<evidence type="ECO:0000313" key="4">
    <source>
        <dbReference type="EMBL" id="CAD5221325.1"/>
    </source>
</evidence>
<dbReference type="InterPro" id="IPR000560">
    <property type="entry name" value="His_Pase_clade-2"/>
</dbReference>
<dbReference type="Proteomes" id="UP000614601">
    <property type="component" value="Unassembled WGS sequence"/>
</dbReference>